<accession>A0ABT7B161</accession>
<proteinExistence type="predicted"/>
<dbReference type="RefSeq" id="WP_283756029.1">
    <property type="nucleotide sequence ID" value="NZ_JAQOSP010000147.1"/>
</dbReference>
<evidence type="ECO:0000313" key="2">
    <source>
        <dbReference type="EMBL" id="MDJ1172281.1"/>
    </source>
</evidence>
<comment type="caution">
    <text evidence="2">The sequence shown here is derived from an EMBL/GenBank/DDBJ whole genome shotgun (WGS) entry which is preliminary data.</text>
</comment>
<keyword evidence="1" id="KW-0175">Coiled coil</keyword>
<name>A0ABT7B161_9CYAN</name>
<keyword evidence="3" id="KW-1185">Reference proteome</keyword>
<feature type="coiled-coil region" evidence="1">
    <location>
        <begin position="99"/>
        <end position="126"/>
    </location>
</feature>
<dbReference type="Proteomes" id="UP001235303">
    <property type="component" value="Unassembled WGS sequence"/>
</dbReference>
<organism evidence="2 3">
    <name type="scientific">Roseofilum acuticapitatum BLCC-M154</name>
    <dbReference type="NCBI Taxonomy" id="3022444"/>
    <lineage>
        <taxon>Bacteria</taxon>
        <taxon>Bacillati</taxon>
        <taxon>Cyanobacteriota</taxon>
        <taxon>Cyanophyceae</taxon>
        <taxon>Desertifilales</taxon>
        <taxon>Desertifilaceae</taxon>
        <taxon>Roseofilum</taxon>
        <taxon>Roseofilum acuticapitatum</taxon>
    </lineage>
</organism>
<evidence type="ECO:0000313" key="3">
    <source>
        <dbReference type="Proteomes" id="UP001235303"/>
    </source>
</evidence>
<reference evidence="2 3" key="1">
    <citation type="submission" date="2023-01" db="EMBL/GenBank/DDBJ databases">
        <title>Novel diversity within Roseofilum (Cyanobacteria; Desertifilaceae) from marine benthic mats with descriptions of four novel species.</title>
        <authorList>
            <person name="Wang Y."/>
            <person name="Berthold D.E."/>
            <person name="Hu J."/>
            <person name="Lefler F.W."/>
            <person name="Laughinghouse H.D. IV."/>
        </authorList>
    </citation>
    <scope>NUCLEOTIDE SEQUENCE [LARGE SCALE GENOMIC DNA]</scope>
    <source>
        <strain evidence="2 3">BLCC-M154</strain>
    </source>
</reference>
<gene>
    <name evidence="2" type="ORF">PMG71_22895</name>
</gene>
<dbReference type="EMBL" id="JAQOSP010000147">
    <property type="protein sequence ID" value="MDJ1172281.1"/>
    <property type="molecule type" value="Genomic_DNA"/>
</dbReference>
<sequence>MDDSQRITAIAVIVALANQKVPLSPERQTELKSLLNAQPLNFGTLHNFGAQYPLKAIYFQARQWLQSQASERGKGDLPIPEKTDDADTSLQINYITQLDEKKNTELEEVLQKIAQAEDAIAAANACMVTLTMAGSPGNLWSWIKRNLFTRR</sequence>
<protein>
    <submittedName>
        <fullName evidence="2">Uncharacterized protein</fullName>
    </submittedName>
</protein>
<evidence type="ECO:0000256" key="1">
    <source>
        <dbReference type="SAM" id="Coils"/>
    </source>
</evidence>